<proteinExistence type="predicted"/>
<evidence type="ECO:0000313" key="1">
    <source>
        <dbReference type="EMBL" id="MBD0777608.1"/>
    </source>
</evidence>
<protein>
    <submittedName>
        <fullName evidence="1">Uncharacterized protein</fullName>
    </submittedName>
</protein>
<dbReference type="RefSeq" id="WP_188243123.1">
    <property type="nucleotide sequence ID" value="NZ_JABTCF010000003.1"/>
</dbReference>
<gene>
    <name evidence="1" type="ORF">HPE56_07370</name>
</gene>
<name>A0ABR7UYN9_9FLAO</name>
<organism evidence="1 2">
    <name type="scientific">Maribacter aquimaris</name>
    <dbReference type="NCBI Taxonomy" id="2737171"/>
    <lineage>
        <taxon>Bacteria</taxon>
        <taxon>Pseudomonadati</taxon>
        <taxon>Bacteroidota</taxon>
        <taxon>Flavobacteriia</taxon>
        <taxon>Flavobacteriales</taxon>
        <taxon>Flavobacteriaceae</taxon>
        <taxon>Maribacter</taxon>
    </lineage>
</organism>
<dbReference type="EMBL" id="JABTCF010000003">
    <property type="protein sequence ID" value="MBD0777608.1"/>
    <property type="molecule type" value="Genomic_DNA"/>
</dbReference>
<sequence length="70" mass="7985">MEKVVRTFRHGGNSIAQEIKGTTAISSGFLIEIRRFTRRYNLSAAGELKEWFDEGVESVLPRLISLVFKK</sequence>
<comment type="caution">
    <text evidence="1">The sequence shown here is derived from an EMBL/GenBank/DDBJ whole genome shotgun (WGS) entry which is preliminary data.</text>
</comment>
<evidence type="ECO:0000313" key="2">
    <source>
        <dbReference type="Proteomes" id="UP001166021"/>
    </source>
</evidence>
<accession>A0ABR7UYN9</accession>
<dbReference type="Proteomes" id="UP001166021">
    <property type="component" value="Unassembled WGS sequence"/>
</dbReference>
<keyword evidence="2" id="KW-1185">Reference proteome</keyword>
<reference evidence="1" key="1">
    <citation type="submission" date="2020-05" db="EMBL/GenBank/DDBJ databases">
        <title>The draft genome sequence of Maribacter sp. ANRC-HE7.</title>
        <authorList>
            <person name="Mu L."/>
        </authorList>
    </citation>
    <scope>NUCLEOTIDE SEQUENCE</scope>
    <source>
        <strain evidence="1">ANRC-HE7</strain>
    </source>
</reference>